<comment type="caution">
    <text evidence="9">The sequence shown here is derived from an EMBL/GenBank/DDBJ whole genome shotgun (WGS) entry which is preliminary data.</text>
</comment>
<dbReference type="InterPro" id="IPR000878">
    <property type="entry name" value="4pyrrol_Mease"/>
</dbReference>
<dbReference type="Pfam" id="PF00590">
    <property type="entry name" value="TP_methylase"/>
    <property type="match status" value="1"/>
</dbReference>
<dbReference type="InterPro" id="IPR014776">
    <property type="entry name" value="4pyrrole_Mease_sub2"/>
</dbReference>
<sequence>MSRFWGIGVGPGDSELLTVKAVEAIRQLDILYAPQAHKGGTSVAETIAHPYLPARLVIKRRHFPMNDDWVAKMRQWQSIAEEIIQDVQAGYQVGFLTLGDPSVYSTYSYIIQLVQDEIDVATIAGISAYSQIAASISLPLVMDEELLTIVPATAPLAQITAAVDNNDNVVIMKVSAHFKAVYQLLAARGLLERAVVVIKASMADQKIKQMTAFQADDKIPYFSTLILKKHSLKEIMTREII</sequence>
<reference evidence="9 10" key="1">
    <citation type="submission" date="2017-09" db="EMBL/GenBank/DDBJ databases">
        <title>Genome sequence of Lactobacillus brevis D7.</title>
        <authorList>
            <person name="Kwon M.-S."/>
            <person name="Lim S.K."/>
            <person name="Choi H.-J."/>
        </authorList>
    </citation>
    <scope>NUCLEOTIDE SEQUENCE [LARGE SCALE GENOMIC DNA]</scope>
    <source>
        <strain evidence="9 10">D7</strain>
    </source>
</reference>
<protein>
    <submittedName>
        <fullName evidence="9">Precorrin-2 C(20)-methyltransferase</fullName>
        <ecNumber evidence="9">2.1.1.151</ecNumber>
    </submittedName>
</protein>
<feature type="domain" description="Tetrapyrrole methylase" evidence="8">
    <location>
        <begin position="4"/>
        <end position="214"/>
    </location>
</feature>
<dbReference type="UniPathway" id="UPA00148"/>
<evidence type="ECO:0000256" key="1">
    <source>
        <dbReference type="ARBA" id="ARBA00004953"/>
    </source>
</evidence>
<dbReference type="AlphaFoldDB" id="A0A2A3TVU6"/>
<dbReference type="InterPro" id="IPR006364">
    <property type="entry name" value="CobI/CbiL/CobIJ_dom"/>
</dbReference>
<dbReference type="Proteomes" id="UP000217918">
    <property type="component" value="Unassembled WGS sequence"/>
</dbReference>
<name>A0A2A3TVU6_LEVBR</name>
<evidence type="ECO:0000256" key="7">
    <source>
        <dbReference type="PIRNR" id="PIRNR036427"/>
    </source>
</evidence>
<keyword evidence="5 9" id="KW-0808">Transferase</keyword>
<organism evidence="9 10">
    <name type="scientific">Levilactobacillus brevis</name>
    <name type="common">Lactobacillus brevis</name>
    <dbReference type="NCBI Taxonomy" id="1580"/>
    <lineage>
        <taxon>Bacteria</taxon>
        <taxon>Bacillati</taxon>
        <taxon>Bacillota</taxon>
        <taxon>Bacilli</taxon>
        <taxon>Lactobacillales</taxon>
        <taxon>Lactobacillaceae</taxon>
        <taxon>Levilactobacillus</taxon>
    </lineage>
</organism>
<keyword evidence="4 9" id="KW-0489">Methyltransferase</keyword>
<dbReference type="GO" id="GO:0009236">
    <property type="term" value="P:cobalamin biosynthetic process"/>
    <property type="evidence" value="ECO:0007669"/>
    <property type="project" value="UniProtKB-UniRule"/>
</dbReference>
<dbReference type="NCBIfam" id="TIGR01467">
    <property type="entry name" value="cobI_cbiL"/>
    <property type="match status" value="1"/>
</dbReference>
<dbReference type="EC" id="2.1.1.151" evidence="9"/>
<evidence type="ECO:0000313" key="10">
    <source>
        <dbReference type="Proteomes" id="UP000217918"/>
    </source>
</evidence>
<evidence type="ECO:0000256" key="4">
    <source>
        <dbReference type="ARBA" id="ARBA00022603"/>
    </source>
</evidence>
<gene>
    <name evidence="9" type="ORF">CNR29_02670</name>
</gene>
<evidence type="ECO:0000256" key="5">
    <source>
        <dbReference type="ARBA" id="ARBA00022679"/>
    </source>
</evidence>
<evidence type="ECO:0000256" key="3">
    <source>
        <dbReference type="ARBA" id="ARBA00022573"/>
    </source>
</evidence>
<evidence type="ECO:0000313" key="9">
    <source>
        <dbReference type="EMBL" id="PBQ22980.1"/>
    </source>
</evidence>
<evidence type="ECO:0000256" key="6">
    <source>
        <dbReference type="ARBA" id="ARBA00022691"/>
    </source>
</evidence>
<accession>A0A2A3TVU6</accession>
<dbReference type="SUPFAM" id="SSF53790">
    <property type="entry name" value="Tetrapyrrole methylase"/>
    <property type="match status" value="1"/>
</dbReference>
<dbReference type="PANTHER" id="PTHR43467:SF2">
    <property type="entry name" value="COBALT-PRECORRIN-2 C(20)-METHYLTRANSFERASE"/>
    <property type="match status" value="1"/>
</dbReference>
<dbReference type="GO" id="GO:0043781">
    <property type="term" value="F:cobalt-factor II C20-methyltransferase activity"/>
    <property type="evidence" value="ECO:0007669"/>
    <property type="project" value="UniProtKB-EC"/>
</dbReference>
<dbReference type="InterPro" id="IPR035996">
    <property type="entry name" value="4pyrrol_Methylase_sf"/>
</dbReference>
<dbReference type="Gene3D" id="3.40.1010.10">
    <property type="entry name" value="Cobalt-precorrin-4 Transmethylase, Domain 1"/>
    <property type="match status" value="1"/>
</dbReference>
<dbReference type="GO" id="GO:0030788">
    <property type="term" value="F:precorrin-2 C20-methyltransferase activity"/>
    <property type="evidence" value="ECO:0007669"/>
    <property type="project" value="InterPro"/>
</dbReference>
<dbReference type="InterPro" id="IPR014777">
    <property type="entry name" value="4pyrrole_Mease_sub1"/>
</dbReference>
<proteinExistence type="inferred from homology"/>
<dbReference type="Gene3D" id="3.30.950.10">
    <property type="entry name" value="Methyltransferase, Cobalt-precorrin-4 Transmethylase, Domain 2"/>
    <property type="match status" value="1"/>
</dbReference>
<comment type="similarity">
    <text evidence="2 7">Belongs to the precorrin methyltransferase family.</text>
</comment>
<dbReference type="RefSeq" id="WP_096109703.1">
    <property type="nucleotide sequence ID" value="NZ_CP168078.1"/>
</dbReference>
<evidence type="ECO:0000256" key="2">
    <source>
        <dbReference type="ARBA" id="ARBA00005879"/>
    </source>
</evidence>
<dbReference type="PIRSF" id="PIRSF036427">
    <property type="entry name" value="Precrrn-2_mtase"/>
    <property type="match status" value="1"/>
</dbReference>
<dbReference type="PANTHER" id="PTHR43467">
    <property type="entry name" value="COBALT-PRECORRIN-2 C(20)-METHYLTRANSFERASE"/>
    <property type="match status" value="1"/>
</dbReference>
<dbReference type="EMBL" id="NVYO01000001">
    <property type="protein sequence ID" value="PBQ22980.1"/>
    <property type="molecule type" value="Genomic_DNA"/>
</dbReference>
<dbReference type="GO" id="GO:0032259">
    <property type="term" value="P:methylation"/>
    <property type="evidence" value="ECO:0007669"/>
    <property type="project" value="UniProtKB-KW"/>
</dbReference>
<dbReference type="CDD" id="cd11645">
    <property type="entry name" value="Precorrin_2_C20_MT"/>
    <property type="match status" value="1"/>
</dbReference>
<evidence type="ECO:0000259" key="8">
    <source>
        <dbReference type="Pfam" id="PF00590"/>
    </source>
</evidence>
<dbReference type="InterPro" id="IPR012382">
    <property type="entry name" value="CobI/CbiL"/>
</dbReference>
<keyword evidence="6" id="KW-0949">S-adenosyl-L-methionine</keyword>
<keyword evidence="3" id="KW-0169">Cobalamin biosynthesis</keyword>
<dbReference type="NCBIfam" id="NF004059">
    <property type="entry name" value="PRK05576.1-2"/>
    <property type="match status" value="1"/>
</dbReference>
<comment type="pathway">
    <text evidence="1">Cofactor biosynthesis; adenosylcobalamin biosynthesis.</text>
</comment>